<dbReference type="Gramene" id="ORUFI11G09390.1">
    <property type="protein sequence ID" value="ORUFI11G09390.1"/>
    <property type="gene ID" value="ORUFI11G09390"/>
</dbReference>
<dbReference type="AlphaFoldDB" id="A0A0E0R6M6"/>
<proteinExistence type="predicted"/>
<keyword evidence="2" id="KW-1185">Reference proteome</keyword>
<evidence type="ECO:0000313" key="1">
    <source>
        <dbReference type="EnsemblPlants" id="ORUFI11G09390.1"/>
    </source>
</evidence>
<reference evidence="2" key="1">
    <citation type="submission" date="2013-06" db="EMBL/GenBank/DDBJ databases">
        <authorList>
            <person name="Zhao Q."/>
        </authorList>
    </citation>
    <scope>NUCLEOTIDE SEQUENCE</scope>
    <source>
        <strain evidence="2">cv. W1943</strain>
    </source>
</reference>
<accession>A0A0E0R6M6</accession>
<evidence type="ECO:0000313" key="2">
    <source>
        <dbReference type="Proteomes" id="UP000008022"/>
    </source>
</evidence>
<dbReference type="OMA" id="MAEHGRC"/>
<name>A0A0E0R6M6_ORYRU</name>
<dbReference type="EnsemblPlants" id="ORUFI11G09390.1">
    <property type="protein sequence ID" value="ORUFI11G09390.1"/>
    <property type="gene ID" value="ORUFI11G09390"/>
</dbReference>
<dbReference type="Proteomes" id="UP000008022">
    <property type="component" value="Unassembled WGS sequence"/>
</dbReference>
<protein>
    <submittedName>
        <fullName evidence="1">Uncharacterized protein</fullName>
    </submittedName>
</protein>
<dbReference type="HOGENOM" id="CLU_1368156_0_0_1"/>
<organism evidence="1 2">
    <name type="scientific">Oryza rufipogon</name>
    <name type="common">Brownbeard rice</name>
    <name type="synonym">Asian wild rice</name>
    <dbReference type="NCBI Taxonomy" id="4529"/>
    <lineage>
        <taxon>Eukaryota</taxon>
        <taxon>Viridiplantae</taxon>
        <taxon>Streptophyta</taxon>
        <taxon>Embryophyta</taxon>
        <taxon>Tracheophyta</taxon>
        <taxon>Spermatophyta</taxon>
        <taxon>Magnoliopsida</taxon>
        <taxon>Liliopsida</taxon>
        <taxon>Poales</taxon>
        <taxon>Poaceae</taxon>
        <taxon>BOP clade</taxon>
        <taxon>Oryzoideae</taxon>
        <taxon>Oryzeae</taxon>
        <taxon>Oryzinae</taxon>
        <taxon>Oryza</taxon>
    </lineage>
</organism>
<sequence length="200" mass="21374">MHNDKLRKRTCELILTVQQLGSSTPGGNTNKTMGGEVPVGEVHRGSVDKGLLMVSAPTIDALDPEQWLQGVVIMEEANAGRNGWDAKVIAMGPTGDTRYTVQERSGKCDARGMAEHGRCMDTAVVVRSFSHPGLEEANAGRNGWDAKVIAMGPTGDTRYTVQERSGKCGACGMAEHGRCMDTAVVVRSFSHPGLVRHNGV</sequence>
<reference evidence="1" key="2">
    <citation type="submission" date="2015-06" db="UniProtKB">
        <authorList>
            <consortium name="EnsemblPlants"/>
        </authorList>
    </citation>
    <scope>IDENTIFICATION</scope>
</reference>